<proteinExistence type="predicted"/>
<keyword evidence="1" id="KW-0732">Signal</keyword>
<feature type="chain" id="PRO_5042832269" description="MAM domain-containing protein" evidence="1">
    <location>
        <begin position="23"/>
        <end position="258"/>
    </location>
</feature>
<sequence length="258" mass="29374">MAYWTWSRGVWVLMAIVPVIKTECDVQLSCDFEQGMCSWTQAESNTVDWKRKQGTTIPCAGPNQDHTNNNESAGFYVYIEPSNIQNQISRIVSPVVKGRKLVHLWYHMQYVIDAFISVKILVNGVGKSPLFYEYGNQGDQWKHSTVVIEEDWEYKIEIFGSTGTSSCGAVAIDDVIVEDFIVTKHYSELFRNMKPSREPFRTFPGHHGISCATRCTEFHPCTYFTTHVTGHCSLYHGEDVTNVLPGDGTTIWRRDIVC</sequence>
<feature type="signal peptide" evidence="1">
    <location>
        <begin position="1"/>
        <end position="22"/>
    </location>
</feature>
<protein>
    <recommendedName>
        <fullName evidence="2">MAM domain-containing protein</fullName>
    </recommendedName>
</protein>
<evidence type="ECO:0000259" key="2">
    <source>
        <dbReference type="PROSITE" id="PS50060"/>
    </source>
</evidence>
<dbReference type="AlphaFoldDB" id="A0AAN8G0I4"/>
<dbReference type="InterPro" id="IPR000998">
    <property type="entry name" value="MAM_dom"/>
</dbReference>
<dbReference type="SUPFAM" id="SSF49899">
    <property type="entry name" value="Concanavalin A-like lectins/glucanases"/>
    <property type="match status" value="1"/>
</dbReference>
<dbReference type="Proteomes" id="UP001347796">
    <property type="component" value="Unassembled WGS sequence"/>
</dbReference>
<evidence type="ECO:0000313" key="4">
    <source>
        <dbReference type="Proteomes" id="UP001347796"/>
    </source>
</evidence>
<dbReference type="Gene3D" id="2.60.120.200">
    <property type="match status" value="1"/>
</dbReference>
<gene>
    <name evidence="3" type="ORF">SNE40_022383</name>
</gene>
<dbReference type="SMART" id="SM00137">
    <property type="entry name" value="MAM"/>
    <property type="match status" value="1"/>
</dbReference>
<dbReference type="InterPro" id="IPR051560">
    <property type="entry name" value="MAM_domain-containing"/>
</dbReference>
<reference evidence="3 4" key="1">
    <citation type="submission" date="2024-01" db="EMBL/GenBank/DDBJ databases">
        <title>The genome of the rayed Mediterranean limpet Patella caerulea (Linnaeus, 1758).</title>
        <authorList>
            <person name="Anh-Thu Weber A."/>
            <person name="Halstead-Nussloch G."/>
        </authorList>
    </citation>
    <scope>NUCLEOTIDE SEQUENCE [LARGE SCALE GENOMIC DNA]</scope>
    <source>
        <strain evidence="3">AATW-2023a</strain>
        <tissue evidence="3">Whole specimen</tissue>
    </source>
</reference>
<dbReference type="PROSITE" id="PS50060">
    <property type="entry name" value="MAM_2"/>
    <property type="match status" value="1"/>
</dbReference>
<dbReference type="EMBL" id="JAZGQO010000021">
    <property type="protein sequence ID" value="KAK6165458.1"/>
    <property type="molecule type" value="Genomic_DNA"/>
</dbReference>
<evidence type="ECO:0000313" key="3">
    <source>
        <dbReference type="EMBL" id="KAK6165458.1"/>
    </source>
</evidence>
<dbReference type="GO" id="GO:0016020">
    <property type="term" value="C:membrane"/>
    <property type="evidence" value="ECO:0007669"/>
    <property type="project" value="InterPro"/>
</dbReference>
<dbReference type="InterPro" id="IPR013320">
    <property type="entry name" value="ConA-like_dom_sf"/>
</dbReference>
<comment type="caution">
    <text evidence="3">The sequence shown here is derived from an EMBL/GenBank/DDBJ whole genome shotgun (WGS) entry which is preliminary data.</text>
</comment>
<dbReference type="Pfam" id="PF00629">
    <property type="entry name" value="MAM"/>
    <property type="match status" value="1"/>
</dbReference>
<dbReference type="PANTHER" id="PTHR23282">
    <property type="entry name" value="APICAL ENDOSOMAL GLYCOPROTEIN PRECURSOR"/>
    <property type="match status" value="1"/>
</dbReference>
<dbReference type="CDD" id="cd06263">
    <property type="entry name" value="MAM"/>
    <property type="match status" value="1"/>
</dbReference>
<feature type="domain" description="MAM" evidence="2">
    <location>
        <begin position="28"/>
        <end position="184"/>
    </location>
</feature>
<accession>A0AAN8G0I4</accession>
<evidence type="ECO:0000256" key="1">
    <source>
        <dbReference type="SAM" id="SignalP"/>
    </source>
</evidence>
<dbReference type="PANTHER" id="PTHR23282:SF101">
    <property type="entry name" value="MAM DOMAIN-CONTAINING PROTEIN"/>
    <property type="match status" value="1"/>
</dbReference>
<keyword evidence="4" id="KW-1185">Reference proteome</keyword>
<name>A0AAN8G0I4_PATCE</name>
<organism evidence="3 4">
    <name type="scientific">Patella caerulea</name>
    <name type="common">Rayed Mediterranean limpet</name>
    <dbReference type="NCBI Taxonomy" id="87958"/>
    <lineage>
        <taxon>Eukaryota</taxon>
        <taxon>Metazoa</taxon>
        <taxon>Spiralia</taxon>
        <taxon>Lophotrochozoa</taxon>
        <taxon>Mollusca</taxon>
        <taxon>Gastropoda</taxon>
        <taxon>Patellogastropoda</taxon>
        <taxon>Patelloidea</taxon>
        <taxon>Patellidae</taxon>
        <taxon>Patella</taxon>
    </lineage>
</organism>